<evidence type="ECO:0000256" key="1">
    <source>
        <dbReference type="SAM" id="MobiDB-lite"/>
    </source>
</evidence>
<dbReference type="EMBL" id="VWPX01000206">
    <property type="protein sequence ID" value="NWI08226.1"/>
    <property type="molecule type" value="Genomic_DNA"/>
</dbReference>
<feature type="non-terminal residue" evidence="2">
    <location>
        <position position="1"/>
    </location>
</feature>
<accession>A0A7K4JX17</accession>
<organism evidence="2 3">
    <name type="scientific">Crypturellus soui</name>
    <dbReference type="NCBI Taxonomy" id="458187"/>
    <lineage>
        <taxon>Eukaryota</taxon>
        <taxon>Metazoa</taxon>
        <taxon>Chordata</taxon>
        <taxon>Craniata</taxon>
        <taxon>Vertebrata</taxon>
        <taxon>Euteleostomi</taxon>
        <taxon>Archelosauria</taxon>
        <taxon>Archosauria</taxon>
        <taxon>Dinosauria</taxon>
        <taxon>Saurischia</taxon>
        <taxon>Theropoda</taxon>
        <taxon>Coelurosauria</taxon>
        <taxon>Aves</taxon>
        <taxon>Palaeognathae</taxon>
        <taxon>Tinamiformes</taxon>
        <taxon>Tinamidae</taxon>
        <taxon>Crypturellus</taxon>
    </lineage>
</organism>
<dbReference type="InterPro" id="IPR026680">
    <property type="entry name" value="CCDC137"/>
</dbReference>
<dbReference type="Proteomes" id="UP000545332">
    <property type="component" value="Unassembled WGS sequence"/>
</dbReference>
<feature type="compositionally biased region" description="Basic and acidic residues" evidence="1">
    <location>
        <begin position="1"/>
        <end position="11"/>
    </location>
</feature>
<comment type="caution">
    <text evidence="2">The sequence shown here is derived from an EMBL/GenBank/DDBJ whole genome shotgun (WGS) entry which is preliminary data.</text>
</comment>
<dbReference type="PANTHER" id="PTHR21838">
    <property type="entry name" value="COILED-COIL DOMAIN-CONTAINING PROTEIN 137"/>
    <property type="match status" value="1"/>
</dbReference>
<proteinExistence type="predicted"/>
<feature type="non-terminal residue" evidence="2">
    <location>
        <position position="195"/>
    </location>
</feature>
<evidence type="ECO:0000313" key="3">
    <source>
        <dbReference type="Proteomes" id="UP000545332"/>
    </source>
</evidence>
<keyword evidence="3" id="KW-1185">Reference proteome</keyword>
<reference evidence="2 3" key="1">
    <citation type="submission" date="2019-09" db="EMBL/GenBank/DDBJ databases">
        <title>Bird 10,000 Genomes (B10K) Project - Family phase.</title>
        <authorList>
            <person name="Zhang G."/>
        </authorList>
    </citation>
    <scope>NUCLEOTIDE SEQUENCE [LARGE SCALE GENOMIC DNA]</scope>
    <source>
        <strain evidence="2">B10K-MSB-42743</strain>
        <tissue evidence="2">Heart</tissue>
    </source>
</reference>
<gene>
    <name evidence="2" type="primary">Ccdc137</name>
    <name evidence="2" type="ORF">CRYSOU_R01403</name>
</gene>
<feature type="compositionally biased region" description="Basic and acidic residues" evidence="1">
    <location>
        <begin position="22"/>
        <end position="40"/>
    </location>
</feature>
<feature type="region of interest" description="Disordered" evidence="1">
    <location>
        <begin position="1"/>
        <end position="85"/>
    </location>
</feature>
<name>A0A7K4JX17_9AVES</name>
<dbReference type="PANTHER" id="PTHR21838:SF2">
    <property type="entry name" value="COILED-COIL DOMAIN-CONTAINING PROTEIN 137"/>
    <property type="match status" value="1"/>
</dbReference>
<evidence type="ECO:0000313" key="2">
    <source>
        <dbReference type="EMBL" id="NWI08226.1"/>
    </source>
</evidence>
<feature type="region of interest" description="Disordered" evidence="1">
    <location>
        <begin position="167"/>
        <end position="195"/>
    </location>
</feature>
<sequence length="195" mass="22275">QAPEQPEREAAGDVAVRRIRRGRGESERSYMSRVEQEVQRVRLLTENQPQRRPEKQEAAPEKSRRRKEFQNKKLDKVRKKKEEKREALLEKSLFQDTVAFGEVVTQPPTLTSRPRRGGPAEQAGRKQLLLTSRLGHGTTSPVPPAAPASLARQRIVQEERARAVQAYRDLQRRKRQQREAARGSVRTGPGTFARG</sequence>
<dbReference type="AlphaFoldDB" id="A0A7K4JX17"/>
<feature type="region of interest" description="Disordered" evidence="1">
    <location>
        <begin position="100"/>
        <end position="154"/>
    </location>
</feature>
<dbReference type="GO" id="GO:0005634">
    <property type="term" value="C:nucleus"/>
    <property type="evidence" value="ECO:0007669"/>
    <property type="project" value="TreeGrafter"/>
</dbReference>
<dbReference type="OrthoDB" id="5876637at2759"/>
<protein>
    <submittedName>
        <fullName evidence="2">CC137 protein</fullName>
    </submittedName>
</protein>
<feature type="compositionally biased region" description="Basic and acidic residues" evidence="1">
    <location>
        <begin position="49"/>
        <end position="74"/>
    </location>
</feature>